<protein>
    <submittedName>
        <fullName evidence="2">Uncharacterized protein</fullName>
    </submittedName>
</protein>
<evidence type="ECO:0000313" key="2">
    <source>
        <dbReference type="EMBL" id="GGK16762.1"/>
    </source>
</evidence>
<comment type="caution">
    <text evidence="2">The sequence shown here is derived from an EMBL/GenBank/DDBJ whole genome shotgun (WGS) entry which is preliminary data.</text>
</comment>
<gene>
    <name evidence="2" type="ORF">GCM10011394_27490</name>
</gene>
<dbReference type="EMBL" id="BMME01000002">
    <property type="protein sequence ID" value="GGK16762.1"/>
    <property type="molecule type" value="Genomic_DNA"/>
</dbReference>
<sequence length="69" mass="7455">MPLPEGPRIAVMLPRGTTRSMSDRIVRAPRSRRTPERRTAGTFDAGAAWGMGGCRELRTGKRESLAGSG</sequence>
<evidence type="ECO:0000256" key="1">
    <source>
        <dbReference type="SAM" id="MobiDB-lite"/>
    </source>
</evidence>
<evidence type="ECO:0000313" key="3">
    <source>
        <dbReference type="Proteomes" id="UP000599009"/>
    </source>
</evidence>
<organism evidence="2 3">
    <name type="scientific">Luteimonas terricola</name>
    <dbReference type="NCBI Taxonomy" id="645597"/>
    <lineage>
        <taxon>Bacteria</taxon>
        <taxon>Pseudomonadati</taxon>
        <taxon>Pseudomonadota</taxon>
        <taxon>Gammaproteobacteria</taxon>
        <taxon>Lysobacterales</taxon>
        <taxon>Lysobacteraceae</taxon>
        <taxon>Luteimonas</taxon>
    </lineage>
</organism>
<name>A0ABQ2EMM2_9GAMM</name>
<keyword evidence="3" id="KW-1185">Reference proteome</keyword>
<accession>A0ABQ2EMM2</accession>
<proteinExistence type="predicted"/>
<feature type="region of interest" description="Disordered" evidence="1">
    <location>
        <begin position="26"/>
        <end position="45"/>
    </location>
</feature>
<reference evidence="3" key="1">
    <citation type="journal article" date="2019" name="Int. J. Syst. Evol. Microbiol.">
        <title>The Global Catalogue of Microorganisms (GCM) 10K type strain sequencing project: providing services to taxonomists for standard genome sequencing and annotation.</title>
        <authorList>
            <consortium name="The Broad Institute Genomics Platform"/>
            <consortium name="The Broad Institute Genome Sequencing Center for Infectious Disease"/>
            <person name="Wu L."/>
            <person name="Ma J."/>
        </authorList>
    </citation>
    <scope>NUCLEOTIDE SEQUENCE [LARGE SCALE GENOMIC DNA]</scope>
    <source>
        <strain evidence="3">CGMCC 1.8985</strain>
    </source>
</reference>
<dbReference type="Proteomes" id="UP000599009">
    <property type="component" value="Unassembled WGS sequence"/>
</dbReference>